<proteinExistence type="predicted"/>
<feature type="region of interest" description="Disordered" evidence="1">
    <location>
        <begin position="282"/>
        <end position="324"/>
    </location>
</feature>
<feature type="compositionally biased region" description="Acidic residues" evidence="1">
    <location>
        <begin position="282"/>
        <end position="293"/>
    </location>
</feature>
<evidence type="ECO:0000313" key="2">
    <source>
        <dbReference type="EMBL" id="PIN19244.1"/>
    </source>
</evidence>
<dbReference type="OrthoDB" id="929281at2759"/>
<keyword evidence="3" id="KW-1185">Reference proteome</keyword>
<name>A0A2G9HP01_9LAMI</name>
<dbReference type="Proteomes" id="UP000231279">
    <property type="component" value="Unassembled WGS sequence"/>
</dbReference>
<dbReference type="AlphaFoldDB" id="A0A2G9HP01"/>
<reference evidence="3" key="1">
    <citation type="journal article" date="2018" name="Gigascience">
        <title>Genome assembly of the Pink Ipe (Handroanthus impetiginosus, Bignoniaceae), a highly valued, ecologically keystone Neotropical timber forest tree.</title>
        <authorList>
            <person name="Silva-Junior O.B."/>
            <person name="Grattapaglia D."/>
            <person name="Novaes E."/>
            <person name="Collevatti R.G."/>
        </authorList>
    </citation>
    <scope>NUCLEOTIDE SEQUENCE [LARGE SCALE GENOMIC DNA]</scope>
    <source>
        <strain evidence="3">cv. UFG-1</strain>
    </source>
</reference>
<evidence type="ECO:0000256" key="1">
    <source>
        <dbReference type="SAM" id="MobiDB-lite"/>
    </source>
</evidence>
<feature type="compositionally biased region" description="Acidic residues" evidence="1">
    <location>
        <begin position="313"/>
        <end position="324"/>
    </location>
</feature>
<accession>A0A2G9HP01</accession>
<comment type="caution">
    <text evidence="2">The sequence shown here is derived from an EMBL/GenBank/DDBJ whole genome shotgun (WGS) entry which is preliminary data.</text>
</comment>
<dbReference type="EMBL" id="NKXS01001311">
    <property type="protein sequence ID" value="PIN19244.1"/>
    <property type="molecule type" value="Genomic_DNA"/>
</dbReference>
<evidence type="ECO:0000313" key="3">
    <source>
        <dbReference type="Proteomes" id="UP000231279"/>
    </source>
</evidence>
<organism evidence="2 3">
    <name type="scientific">Handroanthus impetiginosus</name>
    <dbReference type="NCBI Taxonomy" id="429701"/>
    <lineage>
        <taxon>Eukaryota</taxon>
        <taxon>Viridiplantae</taxon>
        <taxon>Streptophyta</taxon>
        <taxon>Embryophyta</taxon>
        <taxon>Tracheophyta</taxon>
        <taxon>Spermatophyta</taxon>
        <taxon>Magnoliopsida</taxon>
        <taxon>eudicotyledons</taxon>
        <taxon>Gunneridae</taxon>
        <taxon>Pentapetalae</taxon>
        <taxon>asterids</taxon>
        <taxon>lamiids</taxon>
        <taxon>Lamiales</taxon>
        <taxon>Bignoniaceae</taxon>
        <taxon>Crescentiina</taxon>
        <taxon>Tabebuia alliance</taxon>
        <taxon>Handroanthus</taxon>
    </lineage>
</organism>
<protein>
    <submittedName>
        <fullName evidence="2">Uncharacterized protein</fullName>
    </submittedName>
</protein>
<gene>
    <name evidence="2" type="ORF">CDL12_08076</name>
</gene>
<feature type="compositionally biased region" description="Basic and acidic residues" evidence="1">
    <location>
        <begin position="301"/>
        <end position="312"/>
    </location>
</feature>
<sequence>MRSKISVDYPKDPEEEKRLWDVYSSHKKSLEEARRGFETSNAYFEVDFSWPSIAPPWKILENSSMVHSRPGEASFELYKGIQLPRDHVALSSVNMGRLEELGAHSLIRATSYFHQMSLQCAGWMDAFYSREVEVNKLKDQKTELEDKLKSIQDSWDQETASNREKLLGYERQIYELQQKYQQLVFEKEETYERGQADGKKNFLKSSEYVSAIKQARLDGARDFMNSQTFQALVDEKAAEYGFLAFMKCQAQIEHLSGFKDGFDVGQLDVTKTADLRDYVPDEDVGASTVEDEFATLLPREAAAEEDARSPKDDTDEEEMGPGQS</sequence>